<dbReference type="AlphaFoldDB" id="A0A8T1W6C9"/>
<organism evidence="1 2">
    <name type="scientific">Phytophthora pseudosyringae</name>
    <dbReference type="NCBI Taxonomy" id="221518"/>
    <lineage>
        <taxon>Eukaryota</taxon>
        <taxon>Sar</taxon>
        <taxon>Stramenopiles</taxon>
        <taxon>Oomycota</taxon>
        <taxon>Peronosporomycetes</taxon>
        <taxon>Peronosporales</taxon>
        <taxon>Peronosporaceae</taxon>
        <taxon>Phytophthora</taxon>
    </lineage>
</organism>
<proteinExistence type="predicted"/>
<dbReference type="EMBL" id="JAGDFM010000074">
    <property type="protein sequence ID" value="KAG7387704.1"/>
    <property type="molecule type" value="Genomic_DNA"/>
</dbReference>
<dbReference type="Proteomes" id="UP000694044">
    <property type="component" value="Unassembled WGS sequence"/>
</dbReference>
<protein>
    <submittedName>
        <fullName evidence="1">Uncharacterized protein</fullName>
    </submittedName>
</protein>
<evidence type="ECO:0000313" key="2">
    <source>
        <dbReference type="Proteomes" id="UP000694044"/>
    </source>
</evidence>
<gene>
    <name evidence="1" type="ORF">PHYPSEUDO_013831</name>
</gene>
<name>A0A8T1W6C9_9STRA</name>
<comment type="caution">
    <text evidence="1">The sequence shown here is derived from an EMBL/GenBank/DDBJ whole genome shotgun (WGS) entry which is preliminary data.</text>
</comment>
<reference evidence="1" key="1">
    <citation type="submission" date="2021-02" db="EMBL/GenBank/DDBJ databases">
        <authorList>
            <person name="Palmer J.M."/>
        </authorList>
    </citation>
    <scope>NUCLEOTIDE SEQUENCE</scope>
    <source>
        <strain evidence="1">SCRP734</strain>
    </source>
</reference>
<keyword evidence="2" id="KW-1185">Reference proteome</keyword>
<sequence>MPYPALSVGASSAAHIPARTLPLSLPLPERAHRVPSTVALYDGARADQGGDAYRGVARDPRGHQLHRATDWRRRGAAAERRGRAVPRAVAHGFDDVEAEAARAGTETTKLIKSTLDPLNKNPATRVNAVATHSAGEEAAEHLVSTLEGQWPCNVGAG</sequence>
<evidence type="ECO:0000313" key="1">
    <source>
        <dbReference type="EMBL" id="KAG7387704.1"/>
    </source>
</evidence>
<accession>A0A8T1W6C9</accession>